<protein>
    <recommendedName>
        <fullName evidence="2">DUF58 domain-containing protein</fullName>
    </recommendedName>
</protein>
<feature type="domain" description="DUF58" evidence="2">
    <location>
        <begin position="216"/>
        <end position="364"/>
    </location>
</feature>
<dbReference type="Pfam" id="PF01882">
    <property type="entry name" value="DUF58"/>
    <property type="match status" value="1"/>
</dbReference>
<feature type="transmembrane region" description="Helical" evidence="1">
    <location>
        <begin position="20"/>
        <end position="50"/>
    </location>
</feature>
<dbReference type="PANTHER" id="PTHR34351:SF2">
    <property type="entry name" value="DUF58 DOMAIN-CONTAINING PROTEIN"/>
    <property type="match status" value="1"/>
</dbReference>
<reference evidence="3 4" key="1">
    <citation type="submission" date="2017-07" db="EMBL/GenBank/DDBJ databases">
        <title>Virgibacillus sp. LM2416.</title>
        <authorList>
            <person name="Tak E.J."/>
            <person name="Bae J.-W."/>
        </authorList>
    </citation>
    <scope>NUCLEOTIDE SEQUENCE [LARGE SCALE GENOMIC DNA]</scope>
    <source>
        <strain evidence="3 4">LM2416</strain>
    </source>
</reference>
<keyword evidence="4" id="KW-1185">Reference proteome</keyword>
<dbReference type="KEGG" id="vil:CFK37_02420"/>
<sequence>MYWSRSSDKAGHEYDLLPFLLVVLTITSIVISEPFILIIVGFIVVFMILIQLYNRQIGKKLILENKRRSIRMFEGEEAEFDLVLKNQSILPIFNGFVSFTTDEKVGSERFVRFNQKRKNHFHVPLLLMGKSEARIPISLIARERGVVHIKNIRFSFPHILNFEQVILSYQGLYQTEILVYPKLSPVAGIDDFPYNNFGNQVTQFSPFEDLLSPVGTRDYVPSDPFHRIHWKASAKGQTLQTKVFERNRNISWTIIVNIAESSPLGNVYLSPMMEKYIAQAAYICQTITKQGHPIELYVNAAKVGSMPFQLGSEGGREHLKKAFELLTRIEKDCNVMSMTNLLYRVDHEINDSNIVIIIGDVQRDSLHYTNKWNRRGNSVLHVSEYISGARLTEIKNEGLAVNDTK</sequence>
<dbReference type="RefSeq" id="WP_089060404.1">
    <property type="nucleotide sequence ID" value="NZ_CP022315.1"/>
</dbReference>
<organism evidence="3 4">
    <name type="scientific">Virgibacillus phasianinus</name>
    <dbReference type="NCBI Taxonomy" id="2017483"/>
    <lineage>
        <taxon>Bacteria</taxon>
        <taxon>Bacillati</taxon>
        <taxon>Bacillota</taxon>
        <taxon>Bacilli</taxon>
        <taxon>Bacillales</taxon>
        <taxon>Bacillaceae</taxon>
        <taxon>Virgibacillus</taxon>
    </lineage>
</organism>
<keyword evidence="1" id="KW-0472">Membrane</keyword>
<proteinExistence type="predicted"/>
<evidence type="ECO:0000259" key="2">
    <source>
        <dbReference type="Pfam" id="PF01882"/>
    </source>
</evidence>
<keyword evidence="1" id="KW-1133">Transmembrane helix</keyword>
<evidence type="ECO:0000256" key="1">
    <source>
        <dbReference type="SAM" id="Phobius"/>
    </source>
</evidence>
<keyword evidence="1" id="KW-0812">Transmembrane</keyword>
<accession>A0A220TZ75</accession>
<gene>
    <name evidence="3" type="ORF">CFK37_02420</name>
</gene>
<evidence type="ECO:0000313" key="3">
    <source>
        <dbReference type="EMBL" id="ASK61127.1"/>
    </source>
</evidence>
<dbReference type="InterPro" id="IPR002881">
    <property type="entry name" value="DUF58"/>
</dbReference>
<dbReference type="AlphaFoldDB" id="A0A220TZ75"/>
<dbReference type="EMBL" id="CP022315">
    <property type="protein sequence ID" value="ASK61127.1"/>
    <property type="molecule type" value="Genomic_DNA"/>
</dbReference>
<name>A0A220TZ75_9BACI</name>
<dbReference type="Proteomes" id="UP000198312">
    <property type="component" value="Chromosome"/>
</dbReference>
<dbReference type="OrthoDB" id="9789943at2"/>
<evidence type="ECO:0000313" key="4">
    <source>
        <dbReference type="Proteomes" id="UP000198312"/>
    </source>
</evidence>
<dbReference type="PANTHER" id="PTHR34351">
    <property type="entry name" value="SLR1927 PROTEIN-RELATED"/>
    <property type="match status" value="1"/>
</dbReference>